<evidence type="ECO:0000256" key="5">
    <source>
        <dbReference type="ARBA" id="ARBA00023163"/>
    </source>
</evidence>
<dbReference type="GeneID" id="14865406"/>
<proteinExistence type="inferred from homology"/>
<dbReference type="Pfam" id="PF01858">
    <property type="entry name" value="RB_A"/>
    <property type="match status" value="1"/>
</dbReference>
<dbReference type="STRING" id="1054147.F4QEM9"/>
<evidence type="ECO:0000256" key="3">
    <source>
        <dbReference type="ARBA" id="ARBA00022491"/>
    </source>
</evidence>
<evidence type="ECO:0000259" key="10">
    <source>
        <dbReference type="SMART" id="SM01368"/>
    </source>
</evidence>
<dbReference type="GO" id="GO:0045165">
    <property type="term" value="P:cell fate commitment"/>
    <property type="evidence" value="ECO:0007669"/>
    <property type="project" value="EnsemblProtists"/>
</dbReference>
<dbReference type="Gene3D" id="1.10.472.140">
    <property type="match status" value="1"/>
</dbReference>
<dbReference type="OMA" id="VKDIGCI"/>
<dbReference type="GO" id="GO:0010628">
    <property type="term" value="P:positive regulation of gene expression"/>
    <property type="evidence" value="ECO:0007669"/>
    <property type="project" value="EnsemblProtists"/>
</dbReference>
<dbReference type="KEGG" id="dfa:DFA_11907"/>
<dbReference type="InterPro" id="IPR024599">
    <property type="entry name" value="RB_N"/>
</dbReference>
<dbReference type="Gene3D" id="1.10.472.10">
    <property type="entry name" value="Cyclin-like"/>
    <property type="match status" value="2"/>
</dbReference>
<dbReference type="InterPro" id="IPR036915">
    <property type="entry name" value="Cyclin-like_sf"/>
</dbReference>
<feature type="domain" description="Retinoblastoma-associated protein A-box" evidence="10">
    <location>
        <begin position="396"/>
        <end position="590"/>
    </location>
</feature>
<feature type="region of interest" description="Disordered" evidence="8">
    <location>
        <begin position="619"/>
        <end position="659"/>
    </location>
</feature>
<dbReference type="Pfam" id="PF11934">
    <property type="entry name" value="DUF3452"/>
    <property type="match status" value="1"/>
</dbReference>
<dbReference type="Proteomes" id="UP000007797">
    <property type="component" value="Unassembled WGS sequence"/>
</dbReference>
<evidence type="ECO:0000256" key="2">
    <source>
        <dbReference type="ARBA" id="ARBA00009475"/>
    </source>
</evidence>
<dbReference type="Pfam" id="PF01857">
    <property type="entry name" value="RB_B"/>
    <property type="match status" value="1"/>
</dbReference>
<evidence type="ECO:0000256" key="6">
    <source>
        <dbReference type="ARBA" id="ARBA00023242"/>
    </source>
</evidence>
<dbReference type="SMART" id="SM01368">
    <property type="entry name" value="RB_A"/>
    <property type="match status" value="1"/>
</dbReference>
<feature type="compositionally biased region" description="Low complexity" evidence="8">
    <location>
        <begin position="972"/>
        <end position="993"/>
    </location>
</feature>
<evidence type="ECO:0000313" key="12">
    <source>
        <dbReference type="Proteomes" id="UP000007797"/>
    </source>
</evidence>
<dbReference type="InterPro" id="IPR002720">
    <property type="entry name" value="RB_A"/>
</dbReference>
<reference evidence="12" key="1">
    <citation type="journal article" date="2011" name="Genome Res.">
        <title>Phylogeny-wide analysis of social amoeba genomes highlights ancient origins for complex intercellular communication.</title>
        <authorList>
            <person name="Heidel A.J."/>
            <person name="Lawal H.M."/>
            <person name="Felder M."/>
            <person name="Schilde C."/>
            <person name="Helps N.R."/>
            <person name="Tunggal B."/>
            <person name="Rivero F."/>
            <person name="John U."/>
            <person name="Schleicher M."/>
            <person name="Eichinger L."/>
            <person name="Platzer M."/>
            <person name="Noegel A.A."/>
            <person name="Schaap P."/>
            <person name="Gloeckner G."/>
        </authorList>
    </citation>
    <scope>NUCLEOTIDE SEQUENCE [LARGE SCALE GENOMIC DNA]</scope>
    <source>
        <strain evidence="12">SH3</strain>
    </source>
</reference>
<feature type="compositionally biased region" description="Low complexity" evidence="8">
    <location>
        <begin position="645"/>
        <end position="659"/>
    </location>
</feature>
<dbReference type="PANTHER" id="PTHR13742">
    <property type="entry name" value="RETINOBLASTOMA-ASSOCIATED PROTEIN RB -RELATED"/>
    <property type="match status" value="1"/>
</dbReference>
<feature type="compositionally biased region" description="Low complexity" evidence="8">
    <location>
        <begin position="1005"/>
        <end position="1020"/>
    </location>
</feature>
<accession>F4QEM9</accession>
<dbReference type="GO" id="GO:2000134">
    <property type="term" value="P:negative regulation of G1/S transition of mitotic cell cycle"/>
    <property type="evidence" value="ECO:0007669"/>
    <property type="project" value="TreeGrafter"/>
</dbReference>
<dbReference type="GO" id="GO:1903665">
    <property type="term" value="P:negative regulation of asexual reproduction"/>
    <property type="evidence" value="ECO:0007669"/>
    <property type="project" value="EnsemblProtists"/>
</dbReference>
<dbReference type="GO" id="GO:0010389">
    <property type="term" value="P:regulation of G2/M transition of mitotic cell cycle"/>
    <property type="evidence" value="ECO:0007669"/>
    <property type="project" value="EnsemblProtists"/>
</dbReference>
<dbReference type="PANTHER" id="PTHR13742:SF17">
    <property type="entry name" value="RE32990P-RELATED"/>
    <property type="match status" value="1"/>
</dbReference>
<evidence type="ECO:0000256" key="4">
    <source>
        <dbReference type="ARBA" id="ARBA00023015"/>
    </source>
</evidence>
<dbReference type="SMART" id="SM01367">
    <property type="entry name" value="DUF3452"/>
    <property type="match status" value="1"/>
</dbReference>
<evidence type="ECO:0000256" key="1">
    <source>
        <dbReference type="ARBA" id="ARBA00004123"/>
    </source>
</evidence>
<keyword evidence="3" id="KW-0678">Repressor</keyword>
<evidence type="ECO:0000256" key="7">
    <source>
        <dbReference type="ARBA" id="ARBA00023306"/>
    </source>
</evidence>
<gene>
    <name evidence="11" type="primary">rblA</name>
    <name evidence="11" type="ORF">DFA_11907</name>
</gene>
<dbReference type="GO" id="GO:0000977">
    <property type="term" value="F:RNA polymerase II transcription regulatory region sequence-specific DNA binding"/>
    <property type="evidence" value="ECO:0007669"/>
    <property type="project" value="TreeGrafter"/>
</dbReference>
<dbReference type="AlphaFoldDB" id="F4QEM9"/>
<feature type="compositionally biased region" description="Low complexity" evidence="8">
    <location>
        <begin position="1031"/>
        <end position="1042"/>
    </location>
</feature>
<feature type="region of interest" description="Disordered" evidence="8">
    <location>
        <begin position="832"/>
        <end position="906"/>
    </location>
</feature>
<feature type="region of interest" description="Disordered" evidence="8">
    <location>
        <begin position="920"/>
        <end position="1054"/>
    </location>
</feature>
<dbReference type="RefSeq" id="XP_004350848.1">
    <property type="nucleotide sequence ID" value="XM_004350797.1"/>
</dbReference>
<evidence type="ECO:0000256" key="8">
    <source>
        <dbReference type="SAM" id="MobiDB-lite"/>
    </source>
</evidence>
<comment type="subcellular location">
    <subcellularLocation>
        <location evidence="1">Nucleus</location>
    </subcellularLocation>
</comment>
<feature type="domain" description="Retinoblastoma-associated protein N-terminal" evidence="9">
    <location>
        <begin position="105"/>
        <end position="228"/>
    </location>
</feature>
<keyword evidence="12" id="KW-1185">Reference proteome</keyword>
<dbReference type="GO" id="GO:0000785">
    <property type="term" value="C:chromatin"/>
    <property type="evidence" value="ECO:0007669"/>
    <property type="project" value="TreeGrafter"/>
</dbReference>
<sequence>MDDTILSRSTSQGSIDELVAAVDSLRETQQLSLEILKEKFQDFISTLNIDQDTSATAWALIEDLKLSSDINASDQKHYIACSLFVAGNIKFNVLLKNYYRNPKDSSTPKQSFNSVYLSQLLKLTNIKLKEFFEVPLPRFIAWMGLGKAVEEQFKNLEQSFVIMNILYRKYEELYSLLFHFDSKEPKELLAIGWFIYLYCKSRLFVNQVPDLMKSINLLLCSLDFIYIHSPDSFKRSTTMLPIENDSILPFLTKKVGSNIKDLDEKTFSIYIEMMKKSNILKYTNNMNNMNNNNHNESFFNSTLLMTNYNNLNKNYEQQYYSSGDIDERMFLFDKEIIGTPFKANHHFTSISTPTSKFRDYNNNNINNTNNTNNNNQYGGGHLTPVKQQMKLNPPQTPISSSLSMIEWIKKSIQNYQAEPSQDLKDLVKDCGEENVQFIQTMACDALNLAQPFLSQQVGSSGGIEKENKRSIYGIKLYYYLLEKILNIEKARIGSNSPTFKNFIMHGEFHKSLLITCFEIVAHAYKLVSVEFPFFVKLFNVHPFSYCRIIDNIIKIDGAFPTNLINHFSKIDDQIIEKYAWSTGSPIFPLFEKSRDQLPPINNHQTNNNINNNNHLTQVFSTPVKNNNNNNNNNNNKPLMTNQVLSSPSKNNQPNNNNNNPSKLFITIYKKIQQYLSTKCKKFCSILNLPKEMIQHIITASMAIVTELTSLLNNRTLEIIVICSIYALCKLNQHTISFKNIIENTGTPQVYYKEVILTNNTPGDIVAFYNKIFLPLADPIIQRFKNTPSRLMANLHQHQQQQQHQQQYHSTPTKIIMSPSKPLIPTHFTISPMSLNRQSSNSSLLSQQQQQQPQQLQSNLSQQHGVFQPLQPSPSPSQQQQPLQPPFNDQGTPTKLAGSFSIGKTPSKELKSINMNIAPKSTIKLPPQSPSSSSLQTSSSNSNSSTSSSSLSSSTSSSTTPSSPLGNDQFDPNNNNNSNSNSSSSTSSLSTTTTGKTKGKRLFFDNNNQNQNNGNGNGSSNTSYIDILNGDNNNNNNSISSSSFQPNELEPPLKK</sequence>
<feature type="compositionally biased region" description="Low complexity" evidence="8">
    <location>
        <begin position="929"/>
        <end position="963"/>
    </location>
</feature>
<dbReference type="EMBL" id="GL883029">
    <property type="protein sequence ID" value="EGG14140.1"/>
    <property type="molecule type" value="Genomic_DNA"/>
</dbReference>
<evidence type="ECO:0000259" key="9">
    <source>
        <dbReference type="SMART" id="SM01367"/>
    </source>
</evidence>
<keyword evidence="6" id="KW-0539">Nucleus</keyword>
<feature type="compositionally biased region" description="Low complexity" evidence="8">
    <location>
        <begin position="625"/>
        <end position="635"/>
    </location>
</feature>
<dbReference type="GO" id="GO:0005634">
    <property type="term" value="C:nucleus"/>
    <property type="evidence" value="ECO:0007669"/>
    <property type="project" value="UniProtKB-SubCell"/>
</dbReference>
<name>F4QEM9_CACFS</name>
<dbReference type="InterPro" id="IPR028309">
    <property type="entry name" value="RB_fam"/>
</dbReference>
<dbReference type="GO" id="GO:0140986">
    <property type="term" value="P:G protein-coupled chemorepellent receptor signaling pathway"/>
    <property type="evidence" value="ECO:0007669"/>
    <property type="project" value="EnsemblProtists"/>
</dbReference>
<comment type="similarity">
    <text evidence="2">Belongs to the retinoblastoma protein (RB) family.</text>
</comment>
<keyword evidence="5" id="KW-0804">Transcription</keyword>
<organism evidence="11 12">
    <name type="scientific">Cavenderia fasciculata</name>
    <name type="common">Slime mold</name>
    <name type="synonym">Dictyostelium fasciculatum</name>
    <dbReference type="NCBI Taxonomy" id="261658"/>
    <lineage>
        <taxon>Eukaryota</taxon>
        <taxon>Amoebozoa</taxon>
        <taxon>Evosea</taxon>
        <taxon>Eumycetozoa</taxon>
        <taxon>Dictyostelia</taxon>
        <taxon>Acytosteliales</taxon>
        <taxon>Cavenderiaceae</taxon>
        <taxon>Cavenderia</taxon>
    </lineage>
</organism>
<dbReference type="SUPFAM" id="SSF47954">
    <property type="entry name" value="Cyclin-like"/>
    <property type="match status" value="2"/>
</dbReference>
<dbReference type="GO" id="GO:0031156">
    <property type="term" value="P:regulation of sorocarp development"/>
    <property type="evidence" value="ECO:0007669"/>
    <property type="project" value="EnsemblProtists"/>
</dbReference>
<keyword evidence="4" id="KW-0805">Transcription regulation</keyword>
<dbReference type="GO" id="GO:0005667">
    <property type="term" value="C:transcription regulator complex"/>
    <property type="evidence" value="ECO:0007669"/>
    <property type="project" value="TreeGrafter"/>
</dbReference>
<dbReference type="GO" id="GO:0000122">
    <property type="term" value="P:negative regulation of transcription by RNA polymerase II"/>
    <property type="evidence" value="ECO:0007669"/>
    <property type="project" value="EnsemblProtists"/>
</dbReference>
<keyword evidence="7" id="KW-0131">Cell cycle</keyword>
<protein>
    <submittedName>
        <fullName evidence="11">Rb-like protein</fullName>
    </submittedName>
</protein>
<feature type="compositionally biased region" description="Low complexity" evidence="8">
    <location>
        <begin position="833"/>
        <end position="862"/>
    </location>
</feature>
<evidence type="ECO:0000313" key="11">
    <source>
        <dbReference type="EMBL" id="EGG14140.1"/>
    </source>
</evidence>
<dbReference type="OrthoDB" id="844594at2759"/>
<dbReference type="InterPro" id="IPR002719">
    <property type="entry name" value="RB_B"/>
</dbReference>